<evidence type="ECO:0000313" key="1">
    <source>
        <dbReference type="EMBL" id="KCW69004.1"/>
    </source>
</evidence>
<dbReference type="Gramene" id="KCW69004">
    <property type="protein sequence ID" value="KCW69004"/>
    <property type="gene ID" value="EUGRSUZ_F02564"/>
</dbReference>
<accession>A0A059BSS2</accession>
<protein>
    <submittedName>
        <fullName evidence="1">Uncharacterized protein</fullName>
    </submittedName>
</protein>
<dbReference type="EMBL" id="KK198758">
    <property type="protein sequence ID" value="KCW69004.1"/>
    <property type="molecule type" value="Genomic_DNA"/>
</dbReference>
<organism evidence="1">
    <name type="scientific">Eucalyptus grandis</name>
    <name type="common">Flooded gum</name>
    <dbReference type="NCBI Taxonomy" id="71139"/>
    <lineage>
        <taxon>Eukaryota</taxon>
        <taxon>Viridiplantae</taxon>
        <taxon>Streptophyta</taxon>
        <taxon>Embryophyta</taxon>
        <taxon>Tracheophyta</taxon>
        <taxon>Spermatophyta</taxon>
        <taxon>Magnoliopsida</taxon>
        <taxon>eudicotyledons</taxon>
        <taxon>Gunneridae</taxon>
        <taxon>Pentapetalae</taxon>
        <taxon>rosids</taxon>
        <taxon>malvids</taxon>
        <taxon>Myrtales</taxon>
        <taxon>Myrtaceae</taxon>
        <taxon>Myrtoideae</taxon>
        <taxon>Eucalypteae</taxon>
        <taxon>Eucalyptus</taxon>
    </lineage>
</organism>
<dbReference type="InParanoid" id="A0A059BSS2"/>
<sequence length="84" mass="9698">MIIFLGNFQMNNFNEIFQFLILLSKDIDRNHVAIVTSHLVMEMAHHLSNCLIAFMKQRPVTLVVCKPSDRQIRSKLGGLKMNLI</sequence>
<proteinExistence type="predicted"/>
<dbReference type="AlphaFoldDB" id="A0A059BSS2"/>
<gene>
    <name evidence="1" type="ORF">EUGRSUZ_F02564</name>
</gene>
<reference evidence="1" key="1">
    <citation type="submission" date="2013-07" db="EMBL/GenBank/DDBJ databases">
        <title>The genome of Eucalyptus grandis.</title>
        <authorList>
            <person name="Schmutz J."/>
            <person name="Hayes R."/>
            <person name="Myburg A."/>
            <person name="Tuskan G."/>
            <person name="Grattapaglia D."/>
            <person name="Rokhsar D.S."/>
        </authorList>
    </citation>
    <scope>NUCLEOTIDE SEQUENCE</scope>
    <source>
        <tissue evidence="1">Leaf extractions</tissue>
    </source>
</reference>
<name>A0A059BSS2_EUCGR</name>